<accession>A0AAD4QWS3</accession>
<dbReference type="EMBL" id="JAKKPZ010000524">
    <property type="protein sequence ID" value="KAI1694327.1"/>
    <property type="molecule type" value="Genomic_DNA"/>
</dbReference>
<proteinExistence type="predicted"/>
<feature type="chain" id="PRO_5042116837" evidence="1">
    <location>
        <begin position="23"/>
        <end position="90"/>
    </location>
</feature>
<organism evidence="2 3">
    <name type="scientific">Ditylenchus destructor</name>
    <dbReference type="NCBI Taxonomy" id="166010"/>
    <lineage>
        <taxon>Eukaryota</taxon>
        <taxon>Metazoa</taxon>
        <taxon>Ecdysozoa</taxon>
        <taxon>Nematoda</taxon>
        <taxon>Chromadorea</taxon>
        <taxon>Rhabditida</taxon>
        <taxon>Tylenchina</taxon>
        <taxon>Tylenchomorpha</taxon>
        <taxon>Sphaerularioidea</taxon>
        <taxon>Anguinidae</taxon>
        <taxon>Anguininae</taxon>
        <taxon>Ditylenchus</taxon>
    </lineage>
</organism>
<gene>
    <name evidence="2" type="ORF">DdX_20170</name>
</gene>
<evidence type="ECO:0000256" key="1">
    <source>
        <dbReference type="SAM" id="SignalP"/>
    </source>
</evidence>
<evidence type="ECO:0000313" key="3">
    <source>
        <dbReference type="Proteomes" id="UP001201812"/>
    </source>
</evidence>
<comment type="caution">
    <text evidence="2">The sequence shown here is derived from an EMBL/GenBank/DDBJ whole genome shotgun (WGS) entry which is preliminary data.</text>
</comment>
<name>A0AAD4QWS3_9BILA</name>
<sequence length="90" mass="10483">MKPQLFLVLFLCINLLPNSINAIGEIKNISGKHYVMVAKNASARLHWCRNKLGKIVYWYDNAGYHYTVEETEEAEPVKYKASFRDINTYK</sequence>
<keyword evidence="1" id="KW-0732">Signal</keyword>
<protein>
    <submittedName>
        <fullName evidence="2">Uncharacterized protein</fullName>
    </submittedName>
</protein>
<dbReference type="Proteomes" id="UP001201812">
    <property type="component" value="Unassembled WGS sequence"/>
</dbReference>
<dbReference type="AlphaFoldDB" id="A0AAD4QWS3"/>
<evidence type="ECO:0000313" key="2">
    <source>
        <dbReference type="EMBL" id="KAI1694327.1"/>
    </source>
</evidence>
<keyword evidence="3" id="KW-1185">Reference proteome</keyword>
<reference evidence="2" key="1">
    <citation type="submission" date="2022-01" db="EMBL/GenBank/DDBJ databases">
        <title>Genome Sequence Resource for Two Populations of Ditylenchus destructor, the Migratory Endoparasitic Phytonematode.</title>
        <authorList>
            <person name="Zhang H."/>
            <person name="Lin R."/>
            <person name="Xie B."/>
        </authorList>
    </citation>
    <scope>NUCLEOTIDE SEQUENCE</scope>
    <source>
        <strain evidence="2">BazhouSP</strain>
    </source>
</reference>
<feature type="signal peptide" evidence="1">
    <location>
        <begin position="1"/>
        <end position="22"/>
    </location>
</feature>